<gene>
    <name evidence="1" type="ORF">GWK10_13235</name>
</gene>
<dbReference type="Proteomes" id="UP000474296">
    <property type="component" value="Unassembled WGS sequence"/>
</dbReference>
<dbReference type="Pfam" id="PF22612">
    <property type="entry name" value="GH113"/>
    <property type="match status" value="1"/>
</dbReference>
<evidence type="ECO:0000313" key="1">
    <source>
        <dbReference type="EMBL" id="NER18183.1"/>
    </source>
</evidence>
<dbReference type="GO" id="GO:0016787">
    <property type="term" value="F:hydrolase activity"/>
    <property type="evidence" value="ECO:0007669"/>
    <property type="project" value="UniProtKB-KW"/>
</dbReference>
<dbReference type="Gene3D" id="3.20.20.80">
    <property type="entry name" value="Glycosidases"/>
    <property type="match status" value="1"/>
</dbReference>
<dbReference type="EMBL" id="JAABOQ010000005">
    <property type="protein sequence ID" value="NER18183.1"/>
    <property type="molecule type" value="Genomic_DNA"/>
</dbReference>
<protein>
    <submittedName>
        <fullName evidence="1">Glycoside hydrolase</fullName>
    </submittedName>
</protein>
<keyword evidence="1" id="KW-0378">Hydrolase</keyword>
<reference evidence="1 2" key="1">
    <citation type="submission" date="2020-01" db="EMBL/GenBank/DDBJ databases">
        <title>Spongiivirga citrea KCTC 32990T.</title>
        <authorList>
            <person name="Wang G."/>
        </authorList>
    </citation>
    <scope>NUCLEOTIDE SEQUENCE [LARGE SCALE GENOMIC DNA]</scope>
    <source>
        <strain evidence="1 2">KCTC 32990</strain>
    </source>
</reference>
<dbReference type="RefSeq" id="WP_164032861.1">
    <property type="nucleotide sequence ID" value="NZ_JAABOQ010000005.1"/>
</dbReference>
<dbReference type="SUPFAM" id="SSF51445">
    <property type="entry name" value="(Trans)glycosidases"/>
    <property type="match status" value="1"/>
</dbReference>
<dbReference type="CDD" id="cd19608">
    <property type="entry name" value="GH113_mannanase-like"/>
    <property type="match status" value="1"/>
</dbReference>
<proteinExistence type="predicted"/>
<organism evidence="1 2">
    <name type="scientific">Spongiivirga citrea</name>
    <dbReference type="NCBI Taxonomy" id="1481457"/>
    <lineage>
        <taxon>Bacteria</taxon>
        <taxon>Pseudomonadati</taxon>
        <taxon>Bacteroidota</taxon>
        <taxon>Flavobacteriia</taxon>
        <taxon>Flavobacteriales</taxon>
        <taxon>Flavobacteriaceae</taxon>
        <taxon>Spongiivirga</taxon>
    </lineage>
</organism>
<dbReference type="InterPro" id="IPR017853">
    <property type="entry name" value="GH"/>
</dbReference>
<keyword evidence="2" id="KW-1185">Reference proteome</keyword>
<evidence type="ECO:0000313" key="2">
    <source>
        <dbReference type="Proteomes" id="UP000474296"/>
    </source>
</evidence>
<accession>A0A6M0CMK0</accession>
<name>A0A6M0CMK0_9FLAO</name>
<dbReference type="InterPro" id="IPR055151">
    <property type="entry name" value="GH113"/>
</dbReference>
<sequence>MQRFLLLVFIVFHLMSCEAQKEKINGISFVGGPNVVTEKQIQPVLNVNANWVCLMPFGFMRSIDGTSVVHNTERQWWGEKRLGVGKTANLYKKEGVKIMIKPQIWVRNGEFTGTITMKSEEDWLKFEKSYEAFIMEYADLAAELEAEVLCIGTELNKFVSARPKFWSSLIDKIRSVYKGELTYAENWDTFADVPFWNELDYIGVDAYFPLCEKQTPTMETLKAGWKTHKPKIKALHEKVDKPVLFTEYGYRSVDYSGKRPWDYSREMQDVNLVAQENALKAIYDEFWSEDWFAGGFLWKWFDKHEKVGGVENAQFTPQNKPAEELIRKFYKNGAY</sequence>
<dbReference type="AlphaFoldDB" id="A0A6M0CMK0"/>
<comment type="caution">
    <text evidence="1">The sequence shown here is derived from an EMBL/GenBank/DDBJ whole genome shotgun (WGS) entry which is preliminary data.</text>
</comment>